<feature type="domain" description="GmrSD restriction endonucleases C-terminal" evidence="2">
    <location>
        <begin position="109"/>
        <end position="163"/>
    </location>
</feature>
<evidence type="ECO:0000313" key="4">
    <source>
        <dbReference type="Proteomes" id="UP000050488"/>
    </source>
</evidence>
<name>A0A0Q0UJD7_9CORY</name>
<organism evidence="3 4">
    <name type="scientific">Corynebacterium lowii</name>
    <dbReference type="NCBI Taxonomy" id="1544413"/>
    <lineage>
        <taxon>Bacteria</taxon>
        <taxon>Bacillati</taxon>
        <taxon>Actinomycetota</taxon>
        <taxon>Actinomycetes</taxon>
        <taxon>Mycobacteriales</taxon>
        <taxon>Corynebacteriaceae</taxon>
        <taxon>Corynebacterium</taxon>
    </lineage>
</organism>
<dbReference type="OrthoDB" id="5196645at2"/>
<evidence type="ECO:0000259" key="2">
    <source>
        <dbReference type="Pfam" id="PF07510"/>
    </source>
</evidence>
<reference evidence="3 4" key="1">
    <citation type="submission" date="2015-10" db="EMBL/GenBank/DDBJ databases">
        <title>Corynebacteirum lowii and Corynebacterium oculi species nova, derived from human clinical disease and and emended description of Corynebacterium mastiditis.</title>
        <authorList>
            <person name="Bernard K."/>
            <person name="Pacheco A.L."/>
            <person name="Mcdougall C."/>
            <person name="Burtx T."/>
            <person name="Weibe D."/>
            <person name="Tyler S."/>
            <person name="Olson A.B."/>
            <person name="Cnockaert M."/>
            <person name="Eguchi H."/>
            <person name="Kuwahara T."/>
            <person name="Nakayama-Imaohji H."/>
            <person name="Boudewijins M."/>
            <person name="Van Hoecke F."/>
            <person name="Bernier A.-M."/>
            <person name="Vandamme P."/>
        </authorList>
    </citation>
    <scope>NUCLEOTIDE SEQUENCE [LARGE SCALE GENOMIC DNA]</scope>
    <source>
        <strain evidence="3 4">NML 130206</strain>
    </source>
</reference>
<dbReference type="Pfam" id="PF07510">
    <property type="entry name" value="GmrSD_C"/>
    <property type="match status" value="1"/>
</dbReference>
<protein>
    <recommendedName>
        <fullName evidence="2">GmrSD restriction endonucleases C-terminal domain-containing protein</fullName>
    </recommendedName>
</protein>
<sequence length="214" mass="23778">MPAAHPHRAFVGFILLVLTVALLWRPHHVPEGTHPGVSLKETLPHIPRLAQRITVIGYERSAFGNGWAPASQCSTREAVAAAQLGEESVRDCRIIGASLDPYSHTPLNPTGIDIDHLYPLAAAWDMGAHAWTPEQRQRFANDPLNLVAVSREENREKSDSLPSEWLPSYPGARCWYVRRIALVAATYRLPLPREDVAVMKAQCRFRELPGTLLG</sequence>
<dbReference type="EMBL" id="LKEV01000003">
    <property type="protein sequence ID" value="KQB86331.1"/>
    <property type="molecule type" value="Genomic_DNA"/>
</dbReference>
<evidence type="ECO:0000313" key="3">
    <source>
        <dbReference type="EMBL" id="KQB86331.1"/>
    </source>
</evidence>
<dbReference type="RefSeq" id="WP_082418567.1">
    <property type="nucleotide sequence ID" value="NZ_JAUSQY010000001.1"/>
</dbReference>
<dbReference type="Proteomes" id="UP000050488">
    <property type="component" value="Unassembled WGS sequence"/>
</dbReference>
<dbReference type="InterPro" id="IPR011089">
    <property type="entry name" value="GmrSD_C"/>
</dbReference>
<keyword evidence="1" id="KW-1133">Transmembrane helix</keyword>
<keyword evidence="1" id="KW-0812">Transmembrane</keyword>
<dbReference type="STRING" id="1544413.Clow_01250"/>
<proteinExistence type="predicted"/>
<keyword evidence="4" id="KW-1185">Reference proteome</keyword>
<gene>
    <name evidence="3" type="ORF">Clow_01250</name>
</gene>
<accession>A0A0Q0UJD7</accession>
<dbReference type="AlphaFoldDB" id="A0A0Q0UJD7"/>
<evidence type="ECO:0000256" key="1">
    <source>
        <dbReference type="SAM" id="Phobius"/>
    </source>
</evidence>
<feature type="transmembrane region" description="Helical" evidence="1">
    <location>
        <begin position="6"/>
        <end position="24"/>
    </location>
</feature>
<comment type="caution">
    <text evidence="3">The sequence shown here is derived from an EMBL/GenBank/DDBJ whole genome shotgun (WGS) entry which is preliminary data.</text>
</comment>
<dbReference type="PATRIC" id="fig|1544413.3.peg.1259"/>
<keyword evidence="1" id="KW-0472">Membrane</keyword>